<reference evidence="2" key="1">
    <citation type="submission" date="2021-02" db="EMBL/GenBank/DDBJ databases">
        <authorList>
            <person name="Dougan E. K."/>
            <person name="Rhodes N."/>
            <person name="Thang M."/>
            <person name="Chan C."/>
        </authorList>
    </citation>
    <scope>NUCLEOTIDE SEQUENCE</scope>
</reference>
<dbReference type="OrthoDB" id="414350at2759"/>
<evidence type="ECO:0000313" key="2">
    <source>
        <dbReference type="EMBL" id="CAE7567404.1"/>
    </source>
</evidence>
<protein>
    <submittedName>
        <fullName evidence="2">Ank2 protein</fullName>
    </submittedName>
</protein>
<keyword evidence="3" id="KW-1185">Reference proteome</keyword>
<gene>
    <name evidence="2" type="primary">Ank2</name>
    <name evidence="2" type="ORF">SPIL2461_LOCUS15255</name>
</gene>
<evidence type="ECO:0000313" key="3">
    <source>
        <dbReference type="Proteomes" id="UP000649617"/>
    </source>
</evidence>
<dbReference type="Proteomes" id="UP000649617">
    <property type="component" value="Unassembled WGS sequence"/>
</dbReference>
<evidence type="ECO:0000256" key="1">
    <source>
        <dbReference type="SAM" id="MobiDB-lite"/>
    </source>
</evidence>
<name>A0A812U944_SYMPI</name>
<proteinExistence type="predicted"/>
<dbReference type="EMBL" id="CAJNIZ010036769">
    <property type="protein sequence ID" value="CAE7567404.1"/>
    <property type="molecule type" value="Genomic_DNA"/>
</dbReference>
<feature type="compositionally biased region" description="Low complexity" evidence="1">
    <location>
        <begin position="734"/>
        <end position="743"/>
    </location>
</feature>
<organism evidence="2 3">
    <name type="scientific">Symbiodinium pilosum</name>
    <name type="common">Dinoflagellate</name>
    <dbReference type="NCBI Taxonomy" id="2952"/>
    <lineage>
        <taxon>Eukaryota</taxon>
        <taxon>Sar</taxon>
        <taxon>Alveolata</taxon>
        <taxon>Dinophyceae</taxon>
        <taxon>Suessiales</taxon>
        <taxon>Symbiodiniaceae</taxon>
        <taxon>Symbiodinium</taxon>
    </lineage>
</organism>
<sequence length="914" mass="98563">MRAHEPNKFGRLMPSTDISIKVDLKSQALYTDCHVENCLTLEVAPRNAYGLQDAIRMRINCKDNDATTLGLIELSYPADKLVNFRLMAQTEMKTETSINCYAEEGSLPARSPRSNLSWQVRELTPMEQLHLHGQHGFGTNIFRGLPPPPSNLKVRIDIVAPEGLWWVCNLGGSSRIGAAAPNQRDNSWSLWTRGSLCGYYWWIASPTTASVFATMEVPRAKKDDRPVALLLGRTEAKLLPVALLGDESDMVETAQLSSSLSSWQCVFHQQNLVKTVPMCASHSDNLSPWDIFASFNCGSVIDHRLREGDTSFSRVSPIEEVMGAGFPKCGTWNTCSSRGEEGTFVRLNLPLRMASGSPAHGVFALVLDAFTKASAALHRLIFDQRLVQICQFEVRSGYDLAALRVDAVEPPLCLPQFEAACHLENGGLARHPAKVDGFVVGLHNLYNFVNLVAASSMFDICWRTRRMSPQGSSCKHVREAANALPVPMGDPLAGITLLSTLQEPCVASGNTFAERRSLGRSSHGSHSHHGPPAGAHCVTSAARPESVRDARENGVSAAITSSGPIGQALLEKVNSVSAKVEAILGTRRAPLSSRTPQSLGEKLVDLTERLGQLEKLLDEFRTRGVFSPPVRVQPTVPARAPSTLSAEAAAEASVKAVAKSLLDAARNRSPSAAKTQMPPSHMQVAPPAIQAVSPGYAVVRRPSQASRSTTPVTTSRLRTPGSLPGSALGSQTNSFTSPPSGGLTPPPGLFLPITSLVTPGFVAAPCNESLAQNANRHLNGFKTPGGSTPRTNLSLFSGTALSWEGRFSPAPPPFMPVSSRSPSINRTSAAPPPFQHAATVQLPPKGQAVQEAEGKIRQWLDTIPIGNGAERGWDDAQIREIAEFSSQQNLGHLTAEHLYQRYVEHQVAEAEASR</sequence>
<feature type="region of interest" description="Disordered" evidence="1">
    <location>
        <begin position="516"/>
        <end position="549"/>
    </location>
</feature>
<comment type="caution">
    <text evidence="2">The sequence shown here is derived from an EMBL/GenBank/DDBJ whole genome shotgun (WGS) entry which is preliminary data.</text>
</comment>
<accession>A0A812U944</accession>
<dbReference type="AlphaFoldDB" id="A0A812U944"/>
<feature type="region of interest" description="Disordered" evidence="1">
    <location>
        <begin position="700"/>
        <end position="747"/>
    </location>
</feature>
<feature type="compositionally biased region" description="Polar residues" evidence="1">
    <location>
        <begin position="703"/>
        <end position="717"/>
    </location>
</feature>